<sequence>MAITVMTVATCSHYHDVTNQFSMGKTTAKEVVWKVSLVIKGILANCFIHLISPQEVVTSFYHMRFPNIMGAEDSNHISILCLCQATQALIKCKGYFSVVLQGIIKHHGRFNYILAS</sequence>
<name>A0A151MN54_ALLMI</name>
<comment type="caution">
    <text evidence="1">The sequence shown here is derived from an EMBL/GenBank/DDBJ whole genome shotgun (WGS) entry which is preliminary data.</text>
</comment>
<reference evidence="1 2" key="1">
    <citation type="journal article" date="2012" name="Genome Biol.">
        <title>Sequencing three crocodilian genomes to illuminate the evolution of archosaurs and amniotes.</title>
        <authorList>
            <person name="St John J.A."/>
            <person name="Braun E.L."/>
            <person name="Isberg S.R."/>
            <person name="Miles L.G."/>
            <person name="Chong A.Y."/>
            <person name="Gongora J."/>
            <person name="Dalzell P."/>
            <person name="Moran C."/>
            <person name="Bed'hom B."/>
            <person name="Abzhanov A."/>
            <person name="Burgess S.C."/>
            <person name="Cooksey A.M."/>
            <person name="Castoe T.A."/>
            <person name="Crawford N.G."/>
            <person name="Densmore L.D."/>
            <person name="Drew J.C."/>
            <person name="Edwards S.V."/>
            <person name="Faircloth B.C."/>
            <person name="Fujita M.K."/>
            <person name="Greenwold M.J."/>
            <person name="Hoffmann F.G."/>
            <person name="Howard J.M."/>
            <person name="Iguchi T."/>
            <person name="Janes D.E."/>
            <person name="Khan S.Y."/>
            <person name="Kohno S."/>
            <person name="de Koning A.J."/>
            <person name="Lance S.L."/>
            <person name="McCarthy F.M."/>
            <person name="McCormack J.E."/>
            <person name="Merchant M.E."/>
            <person name="Peterson D.G."/>
            <person name="Pollock D.D."/>
            <person name="Pourmand N."/>
            <person name="Raney B.J."/>
            <person name="Roessler K.A."/>
            <person name="Sanford J.R."/>
            <person name="Sawyer R.H."/>
            <person name="Schmidt C.J."/>
            <person name="Triplett E.W."/>
            <person name="Tuberville T.D."/>
            <person name="Venegas-Anaya M."/>
            <person name="Howard J.T."/>
            <person name="Jarvis E.D."/>
            <person name="Guillette L.J.Jr."/>
            <person name="Glenn T.C."/>
            <person name="Green R.E."/>
            <person name="Ray D.A."/>
        </authorList>
    </citation>
    <scope>NUCLEOTIDE SEQUENCE [LARGE SCALE GENOMIC DNA]</scope>
    <source>
        <strain evidence="1">KSC_2009_1</strain>
    </source>
</reference>
<proteinExistence type="predicted"/>
<gene>
    <name evidence="1" type="ORF">Y1Q_0003735</name>
</gene>
<dbReference type="Proteomes" id="UP000050525">
    <property type="component" value="Unassembled WGS sequence"/>
</dbReference>
<protein>
    <recommendedName>
        <fullName evidence="3">DDE Tnp4 domain-containing protein</fullName>
    </recommendedName>
</protein>
<organism evidence="1 2">
    <name type="scientific">Alligator mississippiensis</name>
    <name type="common">American alligator</name>
    <dbReference type="NCBI Taxonomy" id="8496"/>
    <lineage>
        <taxon>Eukaryota</taxon>
        <taxon>Metazoa</taxon>
        <taxon>Chordata</taxon>
        <taxon>Craniata</taxon>
        <taxon>Vertebrata</taxon>
        <taxon>Euteleostomi</taxon>
        <taxon>Archelosauria</taxon>
        <taxon>Archosauria</taxon>
        <taxon>Crocodylia</taxon>
        <taxon>Alligatoridae</taxon>
        <taxon>Alligatorinae</taxon>
        <taxon>Alligator</taxon>
    </lineage>
</organism>
<dbReference type="AlphaFoldDB" id="A0A151MN54"/>
<evidence type="ECO:0000313" key="2">
    <source>
        <dbReference type="Proteomes" id="UP000050525"/>
    </source>
</evidence>
<evidence type="ECO:0000313" key="1">
    <source>
        <dbReference type="EMBL" id="KYO25954.1"/>
    </source>
</evidence>
<evidence type="ECO:0008006" key="3">
    <source>
        <dbReference type="Google" id="ProtNLM"/>
    </source>
</evidence>
<keyword evidence="2" id="KW-1185">Reference proteome</keyword>
<accession>A0A151MN54</accession>
<dbReference type="EMBL" id="AKHW03005657">
    <property type="protein sequence ID" value="KYO25954.1"/>
    <property type="molecule type" value="Genomic_DNA"/>
</dbReference>